<dbReference type="SMART" id="SM00487">
    <property type="entry name" value="DEXDc"/>
    <property type="match status" value="2"/>
</dbReference>
<dbReference type="InterPro" id="IPR004179">
    <property type="entry name" value="Sec63-dom"/>
</dbReference>
<dbReference type="InterPro" id="IPR027417">
    <property type="entry name" value="P-loop_NTPase"/>
</dbReference>
<keyword evidence="10" id="KW-1185">Reference proteome</keyword>
<protein>
    <submittedName>
        <fullName evidence="9">Sec63 Brl domain-containing protein</fullName>
    </submittedName>
</protein>
<organism evidence="9 10">
    <name type="scientific">Myxozyma melibiosi</name>
    <dbReference type="NCBI Taxonomy" id="54550"/>
    <lineage>
        <taxon>Eukaryota</taxon>
        <taxon>Fungi</taxon>
        <taxon>Dikarya</taxon>
        <taxon>Ascomycota</taxon>
        <taxon>Saccharomycotina</taxon>
        <taxon>Lipomycetes</taxon>
        <taxon>Lipomycetales</taxon>
        <taxon>Lipomycetaceae</taxon>
        <taxon>Myxozyma</taxon>
    </lineage>
</organism>
<evidence type="ECO:0000313" key="9">
    <source>
        <dbReference type="EMBL" id="KAK7208425.1"/>
    </source>
</evidence>
<dbReference type="InterPro" id="IPR050474">
    <property type="entry name" value="Hel308_SKI2-like"/>
</dbReference>
<feature type="region of interest" description="Disordered" evidence="6">
    <location>
        <begin position="207"/>
        <end position="244"/>
    </location>
</feature>
<dbReference type="Gene3D" id="1.10.150.20">
    <property type="entry name" value="5' to 3' exonuclease, C-terminal subdomain"/>
    <property type="match status" value="2"/>
</dbReference>
<dbReference type="Pfam" id="PF23445">
    <property type="entry name" value="WHD_SNRNP200"/>
    <property type="match status" value="2"/>
</dbReference>
<dbReference type="InterPro" id="IPR014756">
    <property type="entry name" value="Ig_E-set"/>
</dbReference>
<feature type="compositionally biased region" description="Basic and acidic residues" evidence="6">
    <location>
        <begin position="26"/>
        <end position="35"/>
    </location>
</feature>
<dbReference type="Pfam" id="PF02889">
    <property type="entry name" value="Sec63"/>
    <property type="match status" value="2"/>
</dbReference>
<dbReference type="Pfam" id="PF00270">
    <property type="entry name" value="DEAD"/>
    <property type="match status" value="2"/>
</dbReference>
<dbReference type="InterPro" id="IPR041094">
    <property type="entry name" value="Brr2_helicase_PWI"/>
</dbReference>
<evidence type="ECO:0000256" key="4">
    <source>
        <dbReference type="ARBA" id="ARBA00022806"/>
    </source>
</evidence>
<dbReference type="InterPro" id="IPR036388">
    <property type="entry name" value="WH-like_DNA-bd_sf"/>
</dbReference>
<keyword evidence="4" id="KW-0347">Helicase</keyword>
<feature type="domain" description="Helicase ATP-binding" evidence="7">
    <location>
        <begin position="485"/>
        <end position="670"/>
    </location>
</feature>
<dbReference type="InterPro" id="IPR014001">
    <property type="entry name" value="Helicase_ATP-bd"/>
</dbReference>
<dbReference type="InterPro" id="IPR036390">
    <property type="entry name" value="WH_DNA-bd_sf"/>
</dbReference>
<keyword evidence="1" id="KW-0677">Repeat</keyword>
<reference evidence="9 10" key="1">
    <citation type="submission" date="2024-03" db="EMBL/GenBank/DDBJ databases">
        <title>Genome-scale model development and genomic sequencing of the oleaginous clade Lipomyces.</title>
        <authorList>
            <consortium name="Lawrence Berkeley National Laboratory"/>
            <person name="Czajka J.J."/>
            <person name="Han Y."/>
            <person name="Kim J."/>
            <person name="Mondo S.J."/>
            <person name="Hofstad B.A."/>
            <person name="Robles A."/>
            <person name="Haridas S."/>
            <person name="Riley R."/>
            <person name="LaButti K."/>
            <person name="Pangilinan J."/>
            <person name="Andreopoulos W."/>
            <person name="Lipzen A."/>
            <person name="Yan J."/>
            <person name="Wang M."/>
            <person name="Ng V."/>
            <person name="Grigoriev I.V."/>
            <person name="Spatafora J.W."/>
            <person name="Magnuson J.K."/>
            <person name="Baker S.E."/>
            <person name="Pomraning K.R."/>
        </authorList>
    </citation>
    <scope>NUCLEOTIDE SEQUENCE [LARGE SCALE GENOMIC DNA]</scope>
    <source>
        <strain evidence="9 10">Phaff 52-87</strain>
    </source>
</reference>
<dbReference type="Gene3D" id="1.10.10.10">
    <property type="entry name" value="Winged helix-like DNA-binding domain superfamily/Winged helix DNA-binding domain"/>
    <property type="match status" value="2"/>
</dbReference>
<dbReference type="Pfam" id="PF00271">
    <property type="entry name" value="Helicase_C"/>
    <property type="match status" value="1"/>
</dbReference>
<dbReference type="RefSeq" id="XP_064771458.1">
    <property type="nucleotide sequence ID" value="XM_064915158.1"/>
</dbReference>
<dbReference type="SUPFAM" id="SSF158702">
    <property type="entry name" value="Sec63 N-terminal domain-like"/>
    <property type="match status" value="2"/>
</dbReference>
<feature type="region of interest" description="Disordered" evidence="6">
    <location>
        <begin position="26"/>
        <end position="90"/>
    </location>
</feature>
<dbReference type="InterPro" id="IPR011545">
    <property type="entry name" value="DEAD/DEAH_box_helicase_dom"/>
</dbReference>
<dbReference type="Pfam" id="PF18149">
    <property type="entry name" value="Helicase_PWI"/>
    <property type="match status" value="1"/>
</dbReference>
<keyword evidence="2" id="KW-0547">Nucleotide-binding</keyword>
<dbReference type="CDD" id="cd18019">
    <property type="entry name" value="DEXHc_Brr2_1"/>
    <property type="match status" value="1"/>
</dbReference>
<evidence type="ECO:0000256" key="3">
    <source>
        <dbReference type="ARBA" id="ARBA00022801"/>
    </source>
</evidence>
<evidence type="ECO:0000256" key="6">
    <source>
        <dbReference type="SAM" id="MobiDB-lite"/>
    </source>
</evidence>
<dbReference type="InterPro" id="IPR001650">
    <property type="entry name" value="Helicase_C-like"/>
</dbReference>
<dbReference type="InterPro" id="IPR057842">
    <property type="entry name" value="WH_MER3"/>
</dbReference>
<dbReference type="InterPro" id="IPR003593">
    <property type="entry name" value="AAA+_ATPase"/>
</dbReference>
<dbReference type="GeneID" id="90040670"/>
<dbReference type="SUPFAM" id="SSF46785">
    <property type="entry name" value="Winged helix' DNA-binding domain"/>
    <property type="match status" value="1"/>
</dbReference>
<sequence>MADRKDNNNFKQYSYDAMSNKVLQVDRRFVSRPSDDSTGDPESLAGKIRLSDMGTRVSRDTVPTDSKNRKKAVLEDGAKRKQKKSKSDDISALTDTIEGLRYIPRTNETRQTFELILSWSQELLGDVSHDIVRSAADAALEIVKMDGVRDYDKKKEVESIFGSSISNERFNQLMNLSRKITDYETPDADVEATGQGVDDEDGVAVLLDDEDEEESSSDEDDEDDEEEAEDRPIEFETGDLSDADGDALESTLDGKISSNVKQDKDVIPAHTIDAFWLQREVATVFSDAHTIQEKTAQVMEHLASEASLRQVENDLMELFDFDHFELVTKLCKNRSRIVWCTRFARVTDAPSRKLLLEEMSAAGQTDLLKELLGSAENAQATGEVRDESMMELDTLGTKRREPKLVDLDSMVFDEGSHLLSTTKIKLPEGSFKRQTKQYEEIHVPPPKPKNDPNEKLVKIAEMPDWTRIAFPDSDSLNRVQSKLYPVAFGDDENLLLCAPTGAGKTNVALLTILRTISQYRNPDTGKIDLDDFKIVYIAPLKALVQEQVREFGRKLEPFGIRVDELTGDSQLTKEQISKTQMIVTTPEKWDIVTRKATDISYTNLVRLIIIDEIHLLHDERGPVIESIVARTLRRMEGSSAEPVRLVGLSATLPNYNDVATFLRVNPEKGVFFFDSSFRPCPLGQQFVGITEKKAFKRYQAMNDACYDKVMENAGKYQMIIFVHSRKECAKTARFIRDKAIELETITSILKTDAASHEVLKQESEKTADKEMRDLLQYGFAIHHAGLSRDDRKRAEDLFASGYIQVLVSTATLAWGVNLPAHTVIIKGTQIYSPEKGKWVELSPQDVLQMLGRAGRPRYDTSGEGIIITAHSELQYYLSLMNQQLPIESQFMAKLADNLNAEIVLGTVRSIDEAVKWLGYTYLYVRMLRSPALYRVGAEYADDETLEQKRMDLAHSAAVILEQSNLLRYDRKSGKLLPTELGRIASHYYISHTSMGTYNQHLKPILTPIEIFRIFSLSEEFKFIPVRQEEKLELAKLLERVPIPVKETIEEPSAKINVLLQAYISRLKLDGFALMADMVYVTQSAGRLLRAIFEICLKRGWSQVSKTALDVCKMVEHRMWLSSSPFRQFPSCPPEVIKKTESSQMPWAKYFELTDPGEVGQAIKVERYGRLAYNLLKNFPRVEMQAHVQPITRSLLRVELTITPIFEWDPNVHGNAESFWIIAEDCDGENILYHDLFVVRRQYAQEEHIVEFTIPIAEPVPPNYFISVISDRWLHSETKLAVSFRHLILPERFPPHTQLLDLQPLPVSALKDPDFIALYPQIDTFNKIQTQVFNTLFNTDDNVFVGAPSGSGKTVCAEFALLHHWKKSGDPGRAVYIAPFQELVDERHRDWSRRLSQVANGKRIGKFTGELTADLKILEQSDLVLATPTQWDMVSRRWQQRKNVKSVRLFIADDLHMIGGQNGSAYEIIVSRMRYVAAHTENPLRIVGISVCLSNGRDLGEWIGANSHSIYNFSPKDRPTPFEIHLQGFSISHFPSLMIAMSKPTYLAIEQLGQNQPSVVFVHSRQQCLDTTLELLRYCEADGEEDKYRKAPLEDLEPHLNNIREPNLRESLRNGIGYCYESMHASDKIIVEKLFEAGAIQIIVAAKDVAWSLSVRSFLVIVMGTQVYEGREHRYIDYPVSDILKMIGHACRPGIDSIGKTVIMTPSSKREYYKKFLNEALPIESHLNMFLHDAFITEISAKVVASQQDAVDWLTFSYFYRRLLANPSFYGVLDVSHQGLSEYLSDLVETTLKDLEEAKMIEIDEDEDDIAPLNNSMIGAYYNISFITMQAFSLSLTSKTKLKGILEIVTAAAEYEAVPIRRHEDDILKRVYDRVPIKMAPENLSYDSPHFKAFVLLQAHFQRIGLPADLDADQRTVLSKILNLLSACVDVMSSDGHLNAMNAMDLSQMVVQAVWDRDSPLKQIPHFTRDVVERCKAEGVESVIDIMILEDDKRNELLQMNDRDLSDVARFANKYPSIDMSYELVNPDEIVAGEPAELVVTLERDVDEEDEPVDLTVYAPLYPTPKLENWWLVIGEASSKQLLAIKRVTIPKAEQKTKLEFVVPVAGKHKLTVWCMCDSYVDADKEMEFEVDVAEGEEEEEEEEGDEDAMEE</sequence>
<dbReference type="Pfam" id="PF21188">
    <property type="entry name" value="BRR2_plug"/>
    <property type="match status" value="1"/>
</dbReference>
<dbReference type="EMBL" id="JBBJBU010000001">
    <property type="protein sequence ID" value="KAK7208425.1"/>
    <property type="molecule type" value="Genomic_DNA"/>
</dbReference>
<dbReference type="PROSITE" id="PS51194">
    <property type="entry name" value="HELICASE_CTER"/>
    <property type="match status" value="1"/>
</dbReference>
<dbReference type="CDD" id="cd18795">
    <property type="entry name" value="SF2_C_Ski2"/>
    <property type="match status" value="1"/>
</dbReference>
<feature type="domain" description="Helicase ATP-binding" evidence="7">
    <location>
        <begin position="1333"/>
        <end position="1510"/>
    </location>
</feature>
<evidence type="ECO:0000256" key="2">
    <source>
        <dbReference type="ARBA" id="ARBA00022741"/>
    </source>
</evidence>
<dbReference type="PANTHER" id="PTHR47961:SF4">
    <property type="entry name" value="ACTIVATING SIGNAL COINTEGRATOR 1 COMPLEX SUBUNIT 3"/>
    <property type="match status" value="1"/>
</dbReference>
<dbReference type="Gene3D" id="1.10.3380.10">
    <property type="entry name" value="Sec63 N-terminal domain-like domain"/>
    <property type="match status" value="2"/>
</dbReference>
<keyword evidence="5" id="KW-0067">ATP-binding</keyword>
<evidence type="ECO:0000259" key="8">
    <source>
        <dbReference type="PROSITE" id="PS51194"/>
    </source>
</evidence>
<name>A0ABR1FF22_9ASCO</name>
<dbReference type="InterPro" id="IPR048863">
    <property type="entry name" value="BRR2_plug"/>
</dbReference>
<dbReference type="SMART" id="SM00382">
    <property type="entry name" value="AAA"/>
    <property type="match status" value="2"/>
</dbReference>
<feature type="domain" description="Helicase C-terminal" evidence="8">
    <location>
        <begin position="705"/>
        <end position="918"/>
    </location>
</feature>
<evidence type="ECO:0000256" key="1">
    <source>
        <dbReference type="ARBA" id="ARBA00022737"/>
    </source>
</evidence>
<dbReference type="InterPro" id="IPR035892">
    <property type="entry name" value="C2_domain_sf"/>
</dbReference>
<dbReference type="SUPFAM" id="SSF81296">
    <property type="entry name" value="E set domains"/>
    <property type="match status" value="1"/>
</dbReference>
<evidence type="ECO:0000313" key="10">
    <source>
        <dbReference type="Proteomes" id="UP001498771"/>
    </source>
</evidence>
<dbReference type="Gene3D" id="2.60.40.150">
    <property type="entry name" value="C2 domain"/>
    <property type="match status" value="2"/>
</dbReference>
<dbReference type="SUPFAM" id="SSF52540">
    <property type="entry name" value="P-loop containing nucleoside triphosphate hydrolases"/>
    <property type="match status" value="4"/>
</dbReference>
<dbReference type="Proteomes" id="UP001498771">
    <property type="component" value="Unassembled WGS sequence"/>
</dbReference>
<feature type="compositionally biased region" description="Basic and acidic residues" evidence="6">
    <location>
        <begin position="72"/>
        <end position="89"/>
    </location>
</feature>
<dbReference type="CDD" id="cd18021">
    <property type="entry name" value="DEXHc_Brr2_2"/>
    <property type="match status" value="1"/>
</dbReference>
<accession>A0ABR1FF22</accession>
<keyword evidence="3" id="KW-0378">Hydrolase</keyword>
<evidence type="ECO:0000259" key="7">
    <source>
        <dbReference type="PROSITE" id="PS51192"/>
    </source>
</evidence>
<dbReference type="PIRSF" id="PIRSF039073">
    <property type="entry name" value="BRR2"/>
    <property type="match status" value="1"/>
</dbReference>
<dbReference type="Gene3D" id="3.40.50.300">
    <property type="entry name" value="P-loop containing nucleotide triphosphate hydrolases"/>
    <property type="match status" value="4"/>
</dbReference>
<feature type="compositionally biased region" description="Acidic residues" evidence="6">
    <location>
        <begin position="207"/>
        <end position="229"/>
    </location>
</feature>
<dbReference type="PROSITE" id="PS51192">
    <property type="entry name" value="HELICASE_ATP_BIND_1"/>
    <property type="match status" value="2"/>
</dbReference>
<comment type="caution">
    <text evidence="9">The sequence shown here is derived from an EMBL/GenBank/DDBJ whole genome shotgun (WGS) entry which is preliminary data.</text>
</comment>
<dbReference type="SMART" id="SM00490">
    <property type="entry name" value="HELICc"/>
    <property type="match status" value="2"/>
</dbReference>
<feature type="region of interest" description="Disordered" evidence="6">
    <location>
        <begin position="2130"/>
        <end position="2151"/>
    </location>
</feature>
<gene>
    <name evidence="9" type="ORF">BZA70DRAFT_50353</name>
</gene>
<dbReference type="SMART" id="SM00973">
    <property type="entry name" value="Sec63"/>
    <property type="match status" value="2"/>
</dbReference>
<evidence type="ECO:0000256" key="5">
    <source>
        <dbReference type="ARBA" id="ARBA00022840"/>
    </source>
</evidence>
<dbReference type="PANTHER" id="PTHR47961">
    <property type="entry name" value="DNA POLYMERASE THETA, PUTATIVE (AFU_ORTHOLOGUE AFUA_1G05260)-RELATED"/>
    <property type="match status" value="1"/>
</dbReference>
<proteinExistence type="predicted"/>